<feature type="transmembrane region" description="Helical" evidence="1">
    <location>
        <begin position="69"/>
        <end position="88"/>
    </location>
</feature>
<feature type="transmembrane region" description="Helical" evidence="1">
    <location>
        <begin position="26"/>
        <end position="49"/>
    </location>
</feature>
<sequence length="518" mass="57389">MRKALTISKYLTLNTLSILRAGKAKIALIFLGALIISLYLFVVSLTILNPYVWQNARKSVALPGLNKENVIETLAVFQTLTFIAIAMLPRRDITVSEQAEYEVLLTMPVTMQEYMLGRSLHLITQSVLVQSVFLVPGAFYVAAFSSGNTVKVLLFPLVLVLWITFSEAFEGLISYVKVATQREKEIRLFALLYLLTAGAEYLFTRKTPIPLKAPALLAVQPLVHCFTIKEPSSLVLLETMLLGIFVLALMALQYLVSSYIYPEKVKPFSARTLTIRLGIRLLDLGFYSERPEVSILKVSLLRPLLGIQGLILFAGLIVSYVAGIVVKKLFPLLDPYSLITFAVIFILMVIIIELQLSIQEDLSPIWLYRVSMPNLKPLARVAVAKISLYTLVSFLAGGLFLFSVTGDSVSLFLPLFSLPSIVLNAVFTLGSVALVMTRRRIVRFSSRGFYLVEDMLALITLAISMSLSSLSVALFQMVFSYPSQLILLSAVSLPISLIIYFIGADIIGDMLTTRDVAS</sequence>
<feature type="transmembrane region" description="Helical" evidence="1">
    <location>
        <begin position="188"/>
        <end position="204"/>
    </location>
</feature>
<feature type="transmembrane region" description="Helical" evidence="1">
    <location>
        <begin position="411"/>
        <end position="435"/>
    </location>
</feature>
<keyword evidence="1" id="KW-0812">Transmembrane</keyword>
<organism evidence="2 3">
    <name type="scientific">Thermofilum adornatum 1505</name>
    <dbReference type="NCBI Taxonomy" id="697581"/>
    <lineage>
        <taxon>Archaea</taxon>
        <taxon>Thermoproteota</taxon>
        <taxon>Thermoprotei</taxon>
        <taxon>Thermofilales</taxon>
        <taxon>Thermofilaceae</taxon>
        <taxon>Thermofilum</taxon>
    </lineage>
</organism>
<dbReference type="AlphaFoldDB" id="A0A3G1A5A0"/>
<keyword evidence="1" id="KW-0472">Membrane</keyword>
<evidence type="ECO:0000256" key="1">
    <source>
        <dbReference type="SAM" id="Phobius"/>
    </source>
</evidence>
<dbReference type="KEGG" id="tcb:TCARB_0910"/>
<name>A0A3G1A5A0_9CREN</name>
<feature type="transmembrane region" description="Helical" evidence="1">
    <location>
        <begin position="378"/>
        <end position="405"/>
    </location>
</feature>
<proteinExistence type="predicted"/>
<feature type="transmembrane region" description="Helical" evidence="1">
    <location>
        <begin position="120"/>
        <end position="141"/>
    </location>
</feature>
<feature type="transmembrane region" description="Helical" evidence="1">
    <location>
        <begin position="304"/>
        <end position="326"/>
    </location>
</feature>
<dbReference type="STRING" id="697581.TCARB_0910"/>
<keyword evidence="1" id="KW-1133">Transmembrane helix</keyword>
<gene>
    <name evidence="2" type="ORF">TCARB_0910</name>
</gene>
<protein>
    <submittedName>
        <fullName evidence="2">Uncharacterized protein</fullName>
    </submittedName>
</protein>
<feature type="transmembrane region" description="Helical" evidence="1">
    <location>
        <begin position="240"/>
        <end position="261"/>
    </location>
</feature>
<evidence type="ECO:0000313" key="2">
    <source>
        <dbReference type="EMBL" id="AJB41960.1"/>
    </source>
</evidence>
<feature type="transmembrane region" description="Helical" evidence="1">
    <location>
        <begin position="456"/>
        <end position="479"/>
    </location>
</feature>
<dbReference type="RefSeq" id="WP_052886824.1">
    <property type="nucleotide sequence ID" value="NZ_CP007493.1"/>
</dbReference>
<feature type="transmembrane region" description="Helical" evidence="1">
    <location>
        <begin position="153"/>
        <end position="176"/>
    </location>
</feature>
<dbReference type="GeneID" id="25406334"/>
<feature type="transmembrane region" description="Helical" evidence="1">
    <location>
        <begin position="338"/>
        <end position="358"/>
    </location>
</feature>
<evidence type="ECO:0000313" key="3">
    <source>
        <dbReference type="Proteomes" id="UP000266720"/>
    </source>
</evidence>
<feature type="transmembrane region" description="Helical" evidence="1">
    <location>
        <begin position="485"/>
        <end position="504"/>
    </location>
</feature>
<dbReference type="EMBL" id="CP007493">
    <property type="protein sequence ID" value="AJB41960.1"/>
    <property type="molecule type" value="Genomic_DNA"/>
</dbReference>
<dbReference type="Proteomes" id="UP000266720">
    <property type="component" value="Chromosome"/>
</dbReference>
<accession>A0A3G1A5A0</accession>
<reference evidence="3" key="1">
    <citation type="book" date="2010" name="EXTREMOPHILES" publisher="0:0-0">
        <title>Complete genome sequences of ten hyperthermophilic archaea reveal their metabolic capabilities and possible ecological roles.</title>
        <editorList>
            <person name="?"/>
        </editorList>
        <authorList>
            <person name="Ravin N.V."/>
            <person name="Mardanov A.V."/>
            <person name="Bonch-Osmolovskaya E.A."/>
            <person name="Skryabin K.G."/>
        </authorList>
    </citation>
    <scope>NUCLEOTIDE SEQUENCE [LARGE SCALE GENOMIC DNA]</scope>
    <source>
        <strain evidence="3">1505</strain>
    </source>
</reference>